<evidence type="ECO:0000313" key="9">
    <source>
        <dbReference type="EMBL" id="PFG15590.1"/>
    </source>
</evidence>
<dbReference type="PANTHER" id="PTHR30472:SF24">
    <property type="entry name" value="FERRIC ENTEROBACTIN TRANSPORT SYSTEM PERMEASE PROTEIN FEPG"/>
    <property type="match status" value="1"/>
</dbReference>
<comment type="subcellular location">
    <subcellularLocation>
        <location evidence="1">Cell membrane</location>
        <topology evidence="1">Multi-pass membrane protein</topology>
    </subcellularLocation>
</comment>
<feature type="transmembrane region" description="Helical" evidence="8">
    <location>
        <begin position="160"/>
        <end position="180"/>
    </location>
</feature>
<dbReference type="OrthoDB" id="4455417at2"/>
<dbReference type="SUPFAM" id="SSF81345">
    <property type="entry name" value="ABC transporter involved in vitamin B12 uptake, BtuC"/>
    <property type="match status" value="1"/>
</dbReference>
<protein>
    <submittedName>
        <fullName evidence="9">Iron complex transport system permease protein</fullName>
    </submittedName>
</protein>
<evidence type="ECO:0000313" key="10">
    <source>
        <dbReference type="Proteomes" id="UP000226079"/>
    </source>
</evidence>
<evidence type="ECO:0000256" key="4">
    <source>
        <dbReference type="ARBA" id="ARBA00022475"/>
    </source>
</evidence>
<keyword evidence="10" id="KW-1185">Reference proteome</keyword>
<evidence type="ECO:0000256" key="1">
    <source>
        <dbReference type="ARBA" id="ARBA00004651"/>
    </source>
</evidence>
<keyword evidence="3" id="KW-0813">Transport</keyword>
<dbReference type="Pfam" id="PF01032">
    <property type="entry name" value="FecCD"/>
    <property type="match status" value="1"/>
</dbReference>
<organism evidence="9 10">
    <name type="scientific">Propionicimonas paludicola</name>
    <dbReference type="NCBI Taxonomy" id="185243"/>
    <lineage>
        <taxon>Bacteria</taxon>
        <taxon>Bacillati</taxon>
        <taxon>Actinomycetota</taxon>
        <taxon>Actinomycetes</taxon>
        <taxon>Propionibacteriales</taxon>
        <taxon>Nocardioidaceae</taxon>
        <taxon>Propionicimonas</taxon>
    </lineage>
</organism>
<keyword evidence="6 8" id="KW-1133">Transmembrane helix</keyword>
<dbReference type="Gene3D" id="1.10.3470.10">
    <property type="entry name" value="ABC transporter involved in vitamin B12 uptake, BtuC"/>
    <property type="match status" value="1"/>
</dbReference>
<feature type="transmembrane region" description="Helical" evidence="8">
    <location>
        <begin position="249"/>
        <end position="271"/>
    </location>
</feature>
<dbReference type="InterPro" id="IPR037294">
    <property type="entry name" value="ABC_BtuC-like"/>
</dbReference>
<dbReference type="GO" id="GO:0005886">
    <property type="term" value="C:plasma membrane"/>
    <property type="evidence" value="ECO:0007669"/>
    <property type="project" value="UniProtKB-SubCell"/>
</dbReference>
<feature type="transmembrane region" description="Helical" evidence="8">
    <location>
        <begin position="200"/>
        <end position="221"/>
    </location>
</feature>
<evidence type="ECO:0000256" key="2">
    <source>
        <dbReference type="ARBA" id="ARBA00007935"/>
    </source>
</evidence>
<evidence type="ECO:0000256" key="3">
    <source>
        <dbReference type="ARBA" id="ARBA00022448"/>
    </source>
</evidence>
<feature type="transmembrane region" description="Helical" evidence="8">
    <location>
        <begin position="319"/>
        <end position="336"/>
    </location>
</feature>
<keyword evidence="7 8" id="KW-0472">Membrane</keyword>
<accession>A0A2A9CPK2</accession>
<evidence type="ECO:0000256" key="5">
    <source>
        <dbReference type="ARBA" id="ARBA00022692"/>
    </source>
</evidence>
<evidence type="ECO:0000256" key="6">
    <source>
        <dbReference type="ARBA" id="ARBA00022989"/>
    </source>
</evidence>
<dbReference type="PANTHER" id="PTHR30472">
    <property type="entry name" value="FERRIC ENTEROBACTIN TRANSPORT SYSTEM PERMEASE PROTEIN"/>
    <property type="match status" value="1"/>
</dbReference>
<reference evidence="9 10" key="1">
    <citation type="submission" date="2017-10" db="EMBL/GenBank/DDBJ databases">
        <title>Sequencing the genomes of 1000 actinobacteria strains.</title>
        <authorList>
            <person name="Klenk H.-P."/>
        </authorList>
    </citation>
    <scope>NUCLEOTIDE SEQUENCE [LARGE SCALE GENOMIC DNA]</scope>
    <source>
        <strain evidence="9 10">DSM 15597</strain>
    </source>
</reference>
<dbReference type="CDD" id="cd06550">
    <property type="entry name" value="TM_ABC_iron-siderophores_like"/>
    <property type="match status" value="1"/>
</dbReference>
<dbReference type="InterPro" id="IPR000522">
    <property type="entry name" value="ABC_transptr_permease_BtuC"/>
</dbReference>
<feature type="transmembrane region" description="Helical" evidence="8">
    <location>
        <begin position="126"/>
        <end position="148"/>
    </location>
</feature>
<keyword evidence="4" id="KW-1003">Cell membrane</keyword>
<comment type="similarity">
    <text evidence="2">Belongs to the binding-protein-dependent transport system permease family. FecCD subfamily.</text>
</comment>
<evidence type="ECO:0000256" key="8">
    <source>
        <dbReference type="SAM" id="Phobius"/>
    </source>
</evidence>
<sequence>MLGPIGVPWRPRILLVTVATTLVALVVLAGGIAAGSAGLSIPDVLAALAGAGDQATSFIVGELRLPRAAAGAAVGACLGLAGALTQTFSRNPLATPDILGVTSGAAAGAVAAIVLGGGGYSVGASLLGFGIPVVATVGGLAAAALVYGLAWRGGVDSYRIILIGIGLTASLGGLTSYLLVRAQLTQAGAASQWLVGSLSGISWTSVWPMLVVLGLAIPVLVSQSSGLALSPLGDEFSTSLGLALQRHRLIVIATAVLLTSAAVAAAGPIEFVAFVAPQLAQRLAGTARPPLVASAVSGAALVLAADVLARILLPGEIPVGIITAVIGAPYLIWLLIQRKDVR</sequence>
<feature type="transmembrane region" description="Helical" evidence="8">
    <location>
        <begin position="98"/>
        <end position="120"/>
    </location>
</feature>
<dbReference type="EMBL" id="PDJC01000001">
    <property type="protein sequence ID" value="PFG15590.1"/>
    <property type="molecule type" value="Genomic_DNA"/>
</dbReference>
<dbReference type="AlphaFoldDB" id="A0A2A9CPK2"/>
<gene>
    <name evidence="9" type="ORF">ATK74_0110</name>
</gene>
<name>A0A2A9CPK2_9ACTN</name>
<comment type="caution">
    <text evidence="9">The sequence shown here is derived from an EMBL/GenBank/DDBJ whole genome shotgun (WGS) entry which is preliminary data.</text>
</comment>
<dbReference type="GO" id="GO:0022857">
    <property type="term" value="F:transmembrane transporter activity"/>
    <property type="evidence" value="ECO:0007669"/>
    <property type="project" value="InterPro"/>
</dbReference>
<keyword evidence="5 8" id="KW-0812">Transmembrane</keyword>
<feature type="transmembrane region" description="Helical" evidence="8">
    <location>
        <begin position="291"/>
        <end position="312"/>
    </location>
</feature>
<proteinExistence type="inferred from homology"/>
<evidence type="ECO:0000256" key="7">
    <source>
        <dbReference type="ARBA" id="ARBA00023136"/>
    </source>
</evidence>
<dbReference type="Proteomes" id="UP000226079">
    <property type="component" value="Unassembled WGS sequence"/>
</dbReference>
<dbReference type="GO" id="GO:0033214">
    <property type="term" value="P:siderophore-iron import into cell"/>
    <property type="evidence" value="ECO:0007669"/>
    <property type="project" value="TreeGrafter"/>
</dbReference>